<feature type="compositionally biased region" description="Pro residues" evidence="1">
    <location>
        <begin position="424"/>
        <end position="445"/>
    </location>
</feature>
<dbReference type="Proteomes" id="UP000789595">
    <property type="component" value="Unassembled WGS sequence"/>
</dbReference>
<feature type="compositionally biased region" description="Low complexity" evidence="1">
    <location>
        <begin position="289"/>
        <end position="307"/>
    </location>
</feature>
<dbReference type="PROSITE" id="PS51123">
    <property type="entry name" value="OMPA_2"/>
    <property type="match status" value="1"/>
</dbReference>
<name>A0A8J2WZP1_9STRA</name>
<feature type="compositionally biased region" description="Low complexity" evidence="1">
    <location>
        <begin position="382"/>
        <end position="392"/>
    </location>
</feature>
<dbReference type="AlphaFoldDB" id="A0A8J2WZP1"/>
<feature type="compositionally biased region" description="Pro residues" evidence="1">
    <location>
        <begin position="618"/>
        <end position="627"/>
    </location>
</feature>
<protein>
    <recommendedName>
        <fullName evidence="2">OmpA-like domain-containing protein</fullName>
    </recommendedName>
</protein>
<organism evidence="3 4">
    <name type="scientific">Pelagomonas calceolata</name>
    <dbReference type="NCBI Taxonomy" id="35677"/>
    <lineage>
        <taxon>Eukaryota</taxon>
        <taxon>Sar</taxon>
        <taxon>Stramenopiles</taxon>
        <taxon>Ochrophyta</taxon>
        <taxon>Pelagophyceae</taxon>
        <taxon>Pelagomonadales</taxon>
        <taxon>Pelagomonadaceae</taxon>
        <taxon>Pelagomonas</taxon>
    </lineage>
</organism>
<evidence type="ECO:0000313" key="3">
    <source>
        <dbReference type="EMBL" id="CAH0374064.1"/>
    </source>
</evidence>
<dbReference type="Pfam" id="PF00691">
    <property type="entry name" value="OmpA"/>
    <property type="match status" value="1"/>
</dbReference>
<feature type="compositionally biased region" description="Low complexity" evidence="1">
    <location>
        <begin position="208"/>
        <end position="218"/>
    </location>
</feature>
<dbReference type="InterPro" id="IPR050330">
    <property type="entry name" value="Bact_OuterMem_StrucFunc"/>
</dbReference>
<keyword evidence="4" id="KW-1185">Reference proteome</keyword>
<dbReference type="InterPro" id="IPR006665">
    <property type="entry name" value="OmpA-like"/>
</dbReference>
<dbReference type="Gene3D" id="3.30.1330.60">
    <property type="entry name" value="OmpA-like domain"/>
    <property type="match status" value="1"/>
</dbReference>
<feature type="compositionally biased region" description="Pro residues" evidence="1">
    <location>
        <begin position="219"/>
        <end position="233"/>
    </location>
</feature>
<feature type="compositionally biased region" description="Basic and acidic residues" evidence="1">
    <location>
        <begin position="147"/>
        <end position="169"/>
    </location>
</feature>
<comment type="caution">
    <text evidence="3">The sequence shown here is derived from an EMBL/GenBank/DDBJ whole genome shotgun (WGS) entry which is preliminary data.</text>
</comment>
<feature type="compositionally biased region" description="Basic and acidic residues" evidence="1">
    <location>
        <begin position="320"/>
        <end position="351"/>
    </location>
</feature>
<feature type="domain" description="OmpA-like" evidence="2">
    <location>
        <begin position="887"/>
        <end position="1027"/>
    </location>
</feature>
<feature type="region of interest" description="Disordered" evidence="1">
    <location>
        <begin position="1"/>
        <end position="533"/>
    </location>
</feature>
<evidence type="ECO:0000313" key="4">
    <source>
        <dbReference type="Proteomes" id="UP000789595"/>
    </source>
</evidence>
<gene>
    <name evidence="3" type="ORF">PECAL_4P13230</name>
</gene>
<feature type="compositionally biased region" description="Basic and acidic residues" evidence="1">
    <location>
        <begin position="241"/>
        <end position="259"/>
    </location>
</feature>
<dbReference type="CDD" id="cd07185">
    <property type="entry name" value="OmpA_C-like"/>
    <property type="match status" value="1"/>
</dbReference>
<dbReference type="OrthoDB" id="10672955at2759"/>
<evidence type="ECO:0000256" key="1">
    <source>
        <dbReference type="SAM" id="MobiDB-lite"/>
    </source>
</evidence>
<feature type="compositionally biased region" description="Pro residues" evidence="1">
    <location>
        <begin position="393"/>
        <end position="415"/>
    </location>
</feature>
<feature type="compositionally biased region" description="Pro residues" evidence="1">
    <location>
        <begin position="453"/>
        <end position="464"/>
    </location>
</feature>
<dbReference type="SUPFAM" id="SSF103088">
    <property type="entry name" value="OmpA-like"/>
    <property type="match status" value="1"/>
</dbReference>
<feature type="compositionally biased region" description="Low complexity" evidence="1">
    <location>
        <begin position="628"/>
        <end position="643"/>
    </location>
</feature>
<proteinExistence type="predicted"/>
<feature type="region of interest" description="Disordered" evidence="1">
    <location>
        <begin position="546"/>
        <end position="687"/>
    </location>
</feature>
<dbReference type="InterPro" id="IPR036737">
    <property type="entry name" value="OmpA-like_sf"/>
</dbReference>
<accession>A0A8J2WZP1</accession>
<feature type="compositionally biased region" description="Pro residues" evidence="1">
    <location>
        <begin position="124"/>
        <end position="143"/>
    </location>
</feature>
<sequence>MDPPLSENRRRRDSIGTDTGATASALKKAASPARAAASPARSPLRSPRRAPTAEEAAAAERAARRASADRRAAARKAAEDFAQEDLDEAPTQPTRTRRGSVEALRSTGKVAALSPRLATASPPRLSPRPASPRPASSPRPPPVETTEEQRAEARRKSAERRAAARKAAEEFANEDLDDDAPKKPSRRGSVEALRGAGKVAALSPRLATASPPRMTSPRPASPRPTSSPRPPPVETTEEQVAEARRKSTERRIAARKAAEEFANEDLDEAPKPRRRRGSVAALRGTGIVAARSPRAASPQPAVTQSPRPASPRPVPAEPTEEQRAAAEKARAEARRRSADRRAAAQKAHEEFVNEADEDAPTQPPPSRRRRGSVEMLRGTGIVAARSPRVASPAPQPTPKAPTPPPVCKPTPPLPSPFFTVSSPAAPPAPSPPAAAAPSPAAPEPPAAAAEPSMAPPPVAAPSPAPTEEEPLEDHLSDLLALPPARPSVVDASRRETVQLEDDLGSMLAAVGEEAPMPPPAPRPSEIDASRRETVQLEDDLGSMLAAVDEAPPARPSEVASSRRETVQLEADLGSMLAAVDEAPPAAPPAAPPSKKKKKEQRGLFQSPPVPSSRKKVAAPPPPPPEPAPMEAEPTTAPEAAAAPPAEPSAMPPPAPVPRPAAPPAVAPAAAPSKKRKSLEALGSGHVAELRKRHLANVAEDAERHRQREAAKARSAEAAADVGGLVGLFEGAVEKHKRDKARRLSTVSDLSAAAKARRRSSIVGGGMRCTFTNVSQSPAVLIVAVEAPAGLVLEHVHRSLDDDSEPAWIRADDNRIEVTIDAPGAYVFAARGVNVATGTVLCEARTAVFELNEPTATLESLAPPLKDDATASAVRPRAGRRSSVVLDVGAKRLWLSEHVRFHGNATTIHEDSSELIDQLALMLRTHPNVDSVRLEGHTNSKCGLDCVGGDHKCSNGVCQKHFGGEKGGAVAFSLGRAQAVADALVARGIDRSRLNCVGLAGSRRVADDTEGSANASNRRVEIHLADEEL</sequence>
<reference evidence="3" key="1">
    <citation type="submission" date="2021-11" db="EMBL/GenBank/DDBJ databases">
        <authorList>
            <consortium name="Genoscope - CEA"/>
            <person name="William W."/>
        </authorList>
    </citation>
    <scope>NUCLEOTIDE SEQUENCE</scope>
</reference>
<feature type="compositionally biased region" description="Basic and acidic residues" evidence="1">
    <location>
        <begin position="524"/>
        <end position="533"/>
    </location>
</feature>
<dbReference type="EMBL" id="CAKKNE010000004">
    <property type="protein sequence ID" value="CAH0374064.1"/>
    <property type="molecule type" value="Genomic_DNA"/>
</dbReference>
<evidence type="ECO:0000259" key="2">
    <source>
        <dbReference type="PROSITE" id="PS51123"/>
    </source>
</evidence>
<dbReference type="PANTHER" id="PTHR30329:SF21">
    <property type="entry name" value="LIPOPROTEIN YIAD-RELATED"/>
    <property type="match status" value="1"/>
</dbReference>
<feature type="compositionally biased region" description="Basic and acidic residues" evidence="1">
    <location>
        <begin position="61"/>
        <end position="79"/>
    </location>
</feature>
<dbReference type="PANTHER" id="PTHR30329">
    <property type="entry name" value="STATOR ELEMENT OF FLAGELLAR MOTOR COMPLEX"/>
    <property type="match status" value="1"/>
</dbReference>
<feature type="compositionally biased region" description="Pro residues" evidence="1">
    <location>
        <begin position="644"/>
        <end position="665"/>
    </location>
</feature>
<feature type="compositionally biased region" description="Low complexity" evidence="1">
    <location>
        <begin position="21"/>
        <end position="60"/>
    </location>
</feature>